<feature type="transmembrane region" description="Helical" evidence="6">
    <location>
        <begin position="133"/>
        <end position="154"/>
    </location>
</feature>
<keyword evidence="4 6" id="KW-1133">Transmembrane helix</keyword>
<dbReference type="Pfam" id="PF09335">
    <property type="entry name" value="VTT_dom"/>
    <property type="match status" value="1"/>
</dbReference>
<proteinExistence type="predicted"/>
<accession>A0A0G0GDG9</accession>
<evidence type="ECO:0000256" key="4">
    <source>
        <dbReference type="ARBA" id="ARBA00022989"/>
    </source>
</evidence>
<feature type="transmembrane region" description="Helical" evidence="6">
    <location>
        <begin position="107"/>
        <end position="126"/>
    </location>
</feature>
<dbReference type="PANTHER" id="PTHR42709:SF6">
    <property type="entry name" value="UNDECAPRENYL PHOSPHATE TRANSPORTER A"/>
    <property type="match status" value="1"/>
</dbReference>
<dbReference type="InterPro" id="IPR032816">
    <property type="entry name" value="VTT_dom"/>
</dbReference>
<gene>
    <name evidence="8" type="ORF">US42_C0002G0012</name>
</gene>
<feature type="transmembrane region" description="Helical" evidence="6">
    <location>
        <begin position="15"/>
        <end position="40"/>
    </location>
</feature>
<organism evidence="8 9">
    <name type="scientific">Candidatus Magasanikbacteria bacterium GW2011_GWC2_37_14</name>
    <dbReference type="NCBI Taxonomy" id="1619046"/>
    <lineage>
        <taxon>Bacteria</taxon>
        <taxon>Candidatus Magasanikiibacteriota</taxon>
    </lineage>
</organism>
<sequence length="197" mass="22758">MDLLTLTTIATLLPIYRYLLVFIFVIIEGPLITMFVGFLLAHDLFNWLLAFVIIIAAEMVSDSLYYLAGYWGGKKLAEKYANFTKLSEKRLNFLKHIFHNHPRKTLIIGKITHMAGVPILIAAGIIKINWWLFFLYDLMATIPKTLFFLIIGYYLGQLSEKINSYLTYGTIIFSVIIILIFIGYLFIGNYLEKKLIK</sequence>
<dbReference type="AlphaFoldDB" id="A0A0G0GDG9"/>
<dbReference type="InterPro" id="IPR051311">
    <property type="entry name" value="DedA_domain"/>
</dbReference>
<name>A0A0G0GDG9_9BACT</name>
<dbReference type="PANTHER" id="PTHR42709">
    <property type="entry name" value="ALKALINE PHOSPHATASE LIKE PROTEIN"/>
    <property type="match status" value="1"/>
</dbReference>
<protein>
    <recommendedName>
        <fullName evidence="7">VTT domain-containing protein</fullName>
    </recommendedName>
</protein>
<feature type="transmembrane region" description="Helical" evidence="6">
    <location>
        <begin position="166"/>
        <end position="187"/>
    </location>
</feature>
<keyword evidence="5 6" id="KW-0472">Membrane</keyword>
<evidence type="ECO:0000256" key="1">
    <source>
        <dbReference type="ARBA" id="ARBA00004651"/>
    </source>
</evidence>
<evidence type="ECO:0000256" key="3">
    <source>
        <dbReference type="ARBA" id="ARBA00022692"/>
    </source>
</evidence>
<feature type="transmembrane region" description="Helical" evidence="6">
    <location>
        <begin position="47"/>
        <end position="68"/>
    </location>
</feature>
<reference evidence="8 9" key="1">
    <citation type="journal article" date="2015" name="Nature">
        <title>rRNA introns, odd ribosomes, and small enigmatic genomes across a large radiation of phyla.</title>
        <authorList>
            <person name="Brown C.T."/>
            <person name="Hug L.A."/>
            <person name="Thomas B.C."/>
            <person name="Sharon I."/>
            <person name="Castelle C.J."/>
            <person name="Singh A."/>
            <person name="Wilkins M.J."/>
            <person name="Williams K.H."/>
            <person name="Banfield J.F."/>
        </authorList>
    </citation>
    <scope>NUCLEOTIDE SEQUENCE [LARGE SCALE GENOMIC DNA]</scope>
</reference>
<dbReference type="GO" id="GO:0005886">
    <property type="term" value="C:plasma membrane"/>
    <property type="evidence" value="ECO:0007669"/>
    <property type="project" value="UniProtKB-SubCell"/>
</dbReference>
<keyword evidence="2" id="KW-1003">Cell membrane</keyword>
<dbReference type="Proteomes" id="UP000034849">
    <property type="component" value="Unassembled WGS sequence"/>
</dbReference>
<evidence type="ECO:0000313" key="8">
    <source>
        <dbReference type="EMBL" id="KKQ28057.1"/>
    </source>
</evidence>
<dbReference type="STRING" id="1619046.US42_C0002G0012"/>
<evidence type="ECO:0000256" key="6">
    <source>
        <dbReference type="SAM" id="Phobius"/>
    </source>
</evidence>
<comment type="caution">
    <text evidence="8">The sequence shown here is derived from an EMBL/GenBank/DDBJ whole genome shotgun (WGS) entry which is preliminary data.</text>
</comment>
<dbReference type="EMBL" id="LBSX01000002">
    <property type="protein sequence ID" value="KKQ28057.1"/>
    <property type="molecule type" value="Genomic_DNA"/>
</dbReference>
<evidence type="ECO:0000259" key="7">
    <source>
        <dbReference type="Pfam" id="PF09335"/>
    </source>
</evidence>
<comment type="subcellular location">
    <subcellularLocation>
        <location evidence="1">Cell membrane</location>
        <topology evidence="1">Multi-pass membrane protein</topology>
    </subcellularLocation>
</comment>
<evidence type="ECO:0000256" key="2">
    <source>
        <dbReference type="ARBA" id="ARBA00022475"/>
    </source>
</evidence>
<evidence type="ECO:0000313" key="9">
    <source>
        <dbReference type="Proteomes" id="UP000034849"/>
    </source>
</evidence>
<evidence type="ECO:0000256" key="5">
    <source>
        <dbReference type="ARBA" id="ARBA00023136"/>
    </source>
</evidence>
<feature type="domain" description="VTT" evidence="7">
    <location>
        <begin position="32"/>
        <end position="153"/>
    </location>
</feature>
<keyword evidence="3 6" id="KW-0812">Transmembrane</keyword>